<feature type="compositionally biased region" description="Polar residues" evidence="1">
    <location>
        <begin position="443"/>
        <end position="457"/>
    </location>
</feature>
<comment type="caution">
    <text evidence="3">The sequence shown here is derived from an EMBL/GenBank/DDBJ whole genome shotgun (WGS) entry which is preliminary data.</text>
</comment>
<dbReference type="EMBL" id="LUCM01005184">
    <property type="protein sequence ID" value="KAA0193207.1"/>
    <property type="molecule type" value="Genomic_DNA"/>
</dbReference>
<reference evidence="3" key="1">
    <citation type="submission" date="2019-05" db="EMBL/GenBank/DDBJ databases">
        <title>Annotation for the trematode Fasciolopsis buski.</title>
        <authorList>
            <person name="Choi Y.-J."/>
        </authorList>
    </citation>
    <scope>NUCLEOTIDE SEQUENCE</scope>
    <source>
        <strain evidence="3">HT</strain>
        <tissue evidence="3">Whole worm</tissue>
    </source>
</reference>
<feature type="region of interest" description="Disordered" evidence="1">
    <location>
        <begin position="443"/>
        <end position="532"/>
    </location>
</feature>
<feature type="compositionally biased region" description="Polar residues" evidence="1">
    <location>
        <begin position="469"/>
        <end position="488"/>
    </location>
</feature>
<name>A0A8E0RVX5_9TREM</name>
<feature type="transmembrane region" description="Helical" evidence="2">
    <location>
        <begin position="6"/>
        <end position="28"/>
    </location>
</feature>
<accession>A0A8E0RVX5</accession>
<feature type="region of interest" description="Disordered" evidence="1">
    <location>
        <begin position="184"/>
        <end position="212"/>
    </location>
</feature>
<keyword evidence="2" id="KW-0472">Membrane</keyword>
<organism evidence="3 4">
    <name type="scientific">Fasciolopsis buskii</name>
    <dbReference type="NCBI Taxonomy" id="27845"/>
    <lineage>
        <taxon>Eukaryota</taxon>
        <taxon>Metazoa</taxon>
        <taxon>Spiralia</taxon>
        <taxon>Lophotrochozoa</taxon>
        <taxon>Platyhelminthes</taxon>
        <taxon>Trematoda</taxon>
        <taxon>Digenea</taxon>
        <taxon>Plagiorchiida</taxon>
        <taxon>Echinostomata</taxon>
        <taxon>Echinostomatoidea</taxon>
        <taxon>Fasciolidae</taxon>
        <taxon>Fasciolopsis</taxon>
    </lineage>
</organism>
<keyword evidence="4" id="KW-1185">Reference proteome</keyword>
<feature type="compositionally biased region" description="Basic residues" evidence="1">
    <location>
        <begin position="494"/>
        <end position="504"/>
    </location>
</feature>
<proteinExistence type="predicted"/>
<sequence>MSGGAIAGLVIGIILLIGLIAFIIVWFLRFRHYWASRKHTKMSNNGTEICMPGGAHNNPYMFDGPNDGPIRTDMWSTGSNKAMGGFSGQYWPPNFAPITSVGGNSNPNYPMPSSTTTPWPEIAEAPIEPNLIKPVCNAMNVRAMNPTACFGIRGDSSFEQVGDLSRSAIGQSGHLYPQLGNYLNSVDDPSNTTTTTTTTSSGGKQALTREMSQRVRSKVRMAARVSQLNMFNLRPRRRTSARIHDSSRGRPKRRRGTRTSSVTIGATTVMGCPKFSMTPGEGYHNMNVISDSFEFDELGSLDNDDFLCSLERAVYPGLDCSLPSASSVCQTHLCQNAPSNASHGPGFASNVVHPMTDFQSLATADLSLGSESARSAIWRPLPPDVDNSSSSRGVKLPGFRFPAPGPPVSGWAHQLAEIRMQTETQSTTSSGATMAASVLAQSSSTNVSPVPHESTSPVAPAIQPPPTVTSPTSRKASSATASQLSGTPLSAAIPRRRAQKRGKTRQQSEPRAPGSRITGDQSDPFGQVDSSAGNCSHTYIFIRILTA</sequence>
<feature type="region of interest" description="Disordered" evidence="1">
    <location>
        <begin position="234"/>
        <end position="260"/>
    </location>
</feature>
<evidence type="ECO:0000256" key="2">
    <source>
        <dbReference type="SAM" id="Phobius"/>
    </source>
</evidence>
<dbReference type="OrthoDB" id="6275474at2759"/>
<evidence type="ECO:0000256" key="1">
    <source>
        <dbReference type="SAM" id="MobiDB-lite"/>
    </source>
</evidence>
<protein>
    <submittedName>
        <fullName evidence="3">Uncharacterized protein</fullName>
    </submittedName>
</protein>
<dbReference type="AlphaFoldDB" id="A0A8E0RVX5"/>
<evidence type="ECO:0000313" key="4">
    <source>
        <dbReference type="Proteomes" id="UP000728185"/>
    </source>
</evidence>
<evidence type="ECO:0000313" key="3">
    <source>
        <dbReference type="EMBL" id="KAA0193207.1"/>
    </source>
</evidence>
<keyword evidence="2" id="KW-1133">Transmembrane helix</keyword>
<keyword evidence="2" id="KW-0812">Transmembrane</keyword>
<gene>
    <name evidence="3" type="ORF">FBUS_06551</name>
</gene>
<dbReference type="Proteomes" id="UP000728185">
    <property type="component" value="Unassembled WGS sequence"/>
</dbReference>